<evidence type="ECO:0000259" key="12">
    <source>
        <dbReference type="PROSITE" id="PS51643"/>
    </source>
</evidence>
<evidence type="ECO:0000256" key="4">
    <source>
        <dbReference type="ARBA" id="ARBA00022723"/>
    </source>
</evidence>
<dbReference type="Gene3D" id="1.10.3210.30">
    <property type="match status" value="1"/>
</dbReference>
<dbReference type="GO" id="GO:0051607">
    <property type="term" value="P:defense response to virus"/>
    <property type="evidence" value="ECO:0007669"/>
    <property type="project" value="UniProtKB-KW"/>
</dbReference>
<gene>
    <name evidence="13" type="ORF">AS203_03790</name>
</gene>
<keyword evidence="3" id="KW-0540">Nuclease</keyword>
<dbReference type="EMBL" id="CP013195">
    <property type="protein sequence ID" value="ALO48313.1"/>
    <property type="molecule type" value="Genomic_DNA"/>
</dbReference>
<organism evidence="13 14">
    <name type="scientific">Hoylesella enoeca</name>
    <dbReference type="NCBI Taxonomy" id="76123"/>
    <lineage>
        <taxon>Bacteria</taxon>
        <taxon>Pseudomonadati</taxon>
        <taxon>Bacteroidota</taxon>
        <taxon>Bacteroidia</taxon>
        <taxon>Bacteroidales</taxon>
        <taxon>Prevotellaceae</taxon>
        <taxon>Hoylesella</taxon>
    </lineage>
</organism>
<feature type="domain" description="Helicase C-terminal" evidence="11">
    <location>
        <begin position="432"/>
        <end position="596"/>
    </location>
</feature>
<evidence type="ECO:0000256" key="10">
    <source>
        <dbReference type="ARBA" id="ARBA00038437"/>
    </source>
</evidence>
<dbReference type="OrthoDB" id="9810236at2"/>
<dbReference type="NCBIfam" id="TIGR01587">
    <property type="entry name" value="cas3_core"/>
    <property type="match status" value="1"/>
</dbReference>
<dbReference type="KEGG" id="peo:AS203_03790"/>
<dbReference type="GO" id="GO:0046872">
    <property type="term" value="F:metal ion binding"/>
    <property type="evidence" value="ECO:0007669"/>
    <property type="project" value="UniProtKB-KW"/>
</dbReference>
<dbReference type="CDD" id="cd09641">
    <property type="entry name" value="Cas3''_I"/>
    <property type="match status" value="1"/>
</dbReference>
<evidence type="ECO:0000256" key="8">
    <source>
        <dbReference type="ARBA" id="ARBA00022840"/>
    </source>
</evidence>
<dbReference type="GO" id="GO:0005524">
    <property type="term" value="F:ATP binding"/>
    <property type="evidence" value="ECO:0007669"/>
    <property type="project" value="UniProtKB-KW"/>
</dbReference>
<dbReference type="Pfam" id="PF22590">
    <property type="entry name" value="Cas3-like_C_2"/>
    <property type="match status" value="1"/>
</dbReference>
<accession>A0A0S2KJ40</accession>
<sequence>MSSAYDHILAKHEDSGLITLKQHLEDVAQVAVIIARNLGLDENLARKGAWLHDIGKASPLFQQTLKHGYVRPPGFIFRHEIASLFFLSLVEEEERLPIIEMITAHHKSLFRNDPKNKGLLDLDENTESFEIHSGRFNEWSTTALGILSELGLKTHDIDIKEAQANYNFVVDSCWTFKNGCSLWKGLLMAADHYASALADKTEINIDRLFIKPDLSFYQRQNELYPLSLISSEDSRPHTLVTAPTGAGKTDFLLKRCRGRVFYTLPFQASINAMYDRIKTDLNDTDAQIYLLHAASNLIAEDGTLEEVILQRHIGASVKVLTPHQMASLVFGIKGYEAMAADLQGCDIILDEIHTYSDTIQSIVLRIIEILLVLNCRIHIGTATMPSVLYEKVLSLLGNKEKVYEVKLPNDTLASFNRHIIYKVESFDQCGNLLSDAIERQQKILIVCNQVKRAQQLYLELSDRYPDVQRMLIHSRFKRGDRQRLEQELKNKFNALSETCIVVSTQVVEVSLDISFDLMITECAPIDALIQRFGRINRKRSAATIGKYKPIYVLAPPENEREARPYSLPVLQRSYEVLPDGAILHETGIQQMLDKVYPDITITNIDYSGAVYTGGKWQLKKLCHYSKSALLDVLDIESAICITQTDRDSYKTDTAIEKAKAEIPVSYRAIAFRRLDKIEVGHHPYIIPDKAYSEELGLQMDYASAEYYNTFEIL</sequence>
<dbReference type="InterPro" id="IPR027417">
    <property type="entry name" value="P-loop_NTPase"/>
</dbReference>
<dbReference type="GO" id="GO:0003724">
    <property type="term" value="F:RNA helicase activity"/>
    <property type="evidence" value="ECO:0007669"/>
    <property type="project" value="TreeGrafter"/>
</dbReference>
<dbReference type="InterPro" id="IPR001650">
    <property type="entry name" value="Helicase_C-like"/>
</dbReference>
<keyword evidence="8" id="KW-0067">ATP-binding</keyword>
<evidence type="ECO:0000256" key="3">
    <source>
        <dbReference type="ARBA" id="ARBA00022722"/>
    </source>
</evidence>
<dbReference type="GO" id="GO:0005829">
    <property type="term" value="C:cytosol"/>
    <property type="evidence" value="ECO:0007669"/>
    <property type="project" value="TreeGrafter"/>
</dbReference>
<comment type="similarity">
    <text evidence="2">In the central section; belongs to the CRISPR-associated helicase Cas3 family.</text>
</comment>
<dbReference type="NCBIfam" id="TIGR00277">
    <property type="entry name" value="HDIG"/>
    <property type="match status" value="1"/>
</dbReference>
<dbReference type="PANTHER" id="PTHR47959:SF16">
    <property type="entry name" value="CRISPR-ASSOCIATED NUCLEASE_HELICASE CAS3-RELATED"/>
    <property type="match status" value="1"/>
</dbReference>
<keyword evidence="9" id="KW-0051">Antiviral defense</keyword>
<evidence type="ECO:0000256" key="9">
    <source>
        <dbReference type="ARBA" id="ARBA00023118"/>
    </source>
</evidence>
<dbReference type="Pfam" id="PF00270">
    <property type="entry name" value="DEAD"/>
    <property type="match status" value="1"/>
</dbReference>
<evidence type="ECO:0000313" key="13">
    <source>
        <dbReference type="EMBL" id="ALO48313.1"/>
    </source>
</evidence>
<dbReference type="InterPro" id="IPR006474">
    <property type="entry name" value="Helicase_Cas3_CRISPR-ass_core"/>
</dbReference>
<dbReference type="InterPro" id="IPR050079">
    <property type="entry name" value="DEAD_box_RNA_helicase"/>
</dbReference>
<dbReference type="GO" id="GO:0016787">
    <property type="term" value="F:hydrolase activity"/>
    <property type="evidence" value="ECO:0007669"/>
    <property type="project" value="UniProtKB-KW"/>
</dbReference>
<dbReference type="NCBIfam" id="TIGR01596">
    <property type="entry name" value="cas3_HD"/>
    <property type="match status" value="1"/>
</dbReference>
<dbReference type="InterPro" id="IPR038257">
    <property type="entry name" value="CRISPR-assoc_Cas3_HD_sf"/>
</dbReference>
<name>A0A0S2KJ40_9BACT</name>
<dbReference type="GO" id="GO:0004518">
    <property type="term" value="F:nuclease activity"/>
    <property type="evidence" value="ECO:0007669"/>
    <property type="project" value="UniProtKB-KW"/>
</dbReference>
<dbReference type="Gene3D" id="3.40.50.300">
    <property type="entry name" value="P-loop containing nucleotide triphosphate hydrolases"/>
    <property type="match status" value="2"/>
</dbReference>
<keyword evidence="5" id="KW-0547">Nucleotide-binding</keyword>
<dbReference type="eggNOG" id="COG2254">
    <property type="taxonomic scope" value="Bacteria"/>
</dbReference>
<dbReference type="InterPro" id="IPR011545">
    <property type="entry name" value="DEAD/DEAH_box_helicase_dom"/>
</dbReference>
<keyword evidence="14" id="KW-1185">Reference proteome</keyword>
<protein>
    <submittedName>
        <fullName evidence="13">CRISPR-associated protein Cas3</fullName>
    </submittedName>
</protein>
<dbReference type="PANTHER" id="PTHR47959">
    <property type="entry name" value="ATP-DEPENDENT RNA HELICASE RHLE-RELATED"/>
    <property type="match status" value="1"/>
</dbReference>
<comment type="similarity">
    <text evidence="1">In the N-terminal section; belongs to the CRISPR-associated nuclease Cas3-HD family.</text>
</comment>
<dbReference type="RefSeq" id="WP_060544204.1">
    <property type="nucleotide sequence ID" value="NZ_CP013195.1"/>
</dbReference>
<keyword evidence="4" id="KW-0479">Metal-binding</keyword>
<dbReference type="InterPro" id="IPR006674">
    <property type="entry name" value="HD_domain"/>
</dbReference>
<dbReference type="InterPro" id="IPR006675">
    <property type="entry name" value="HDIG_dom"/>
</dbReference>
<comment type="similarity">
    <text evidence="10">Belongs to the DEAD box helicase family.</text>
</comment>
<dbReference type="SUPFAM" id="SSF109604">
    <property type="entry name" value="HD-domain/PDEase-like"/>
    <property type="match status" value="1"/>
</dbReference>
<dbReference type="eggNOG" id="COG1203">
    <property type="taxonomic scope" value="Bacteria"/>
</dbReference>
<keyword evidence="7" id="KW-0347">Helicase</keyword>
<dbReference type="Proteomes" id="UP000056252">
    <property type="component" value="Chromosome"/>
</dbReference>
<dbReference type="InterPro" id="IPR006483">
    <property type="entry name" value="CRISPR-assoc_Cas3_HD"/>
</dbReference>
<reference evidence="14" key="1">
    <citation type="submission" date="2015-11" db="EMBL/GenBank/DDBJ databases">
        <authorList>
            <person name="Holder M.E."/>
            <person name="Ajami N.J."/>
            <person name="Petrosino J.F."/>
        </authorList>
    </citation>
    <scope>NUCLEOTIDE SEQUENCE [LARGE SCALE GENOMIC DNA]</scope>
    <source>
        <strain evidence="14">F0113</strain>
    </source>
</reference>
<dbReference type="STRING" id="76123.AS203_03790"/>
<evidence type="ECO:0000259" key="11">
    <source>
        <dbReference type="PROSITE" id="PS51194"/>
    </source>
</evidence>
<evidence type="ECO:0000313" key="14">
    <source>
        <dbReference type="Proteomes" id="UP000056252"/>
    </source>
</evidence>
<dbReference type="AlphaFoldDB" id="A0A0S2KJ40"/>
<evidence type="ECO:0000256" key="1">
    <source>
        <dbReference type="ARBA" id="ARBA00006847"/>
    </source>
</evidence>
<dbReference type="InterPro" id="IPR054712">
    <property type="entry name" value="Cas3-like_dom"/>
</dbReference>
<evidence type="ECO:0000256" key="7">
    <source>
        <dbReference type="ARBA" id="ARBA00022806"/>
    </source>
</evidence>
<proteinExistence type="inferred from homology"/>
<keyword evidence="6" id="KW-0378">Hydrolase</keyword>
<evidence type="ECO:0000256" key="5">
    <source>
        <dbReference type="ARBA" id="ARBA00022741"/>
    </source>
</evidence>
<dbReference type="PROSITE" id="PS51194">
    <property type="entry name" value="HELICASE_CTER"/>
    <property type="match status" value="1"/>
</dbReference>
<feature type="domain" description="HD Cas3-type" evidence="12">
    <location>
        <begin position="13"/>
        <end position="193"/>
    </location>
</feature>
<dbReference type="SMART" id="SM00490">
    <property type="entry name" value="HELICc"/>
    <property type="match status" value="1"/>
</dbReference>
<dbReference type="Pfam" id="PF01966">
    <property type="entry name" value="HD"/>
    <property type="match status" value="1"/>
</dbReference>
<evidence type="ECO:0000256" key="6">
    <source>
        <dbReference type="ARBA" id="ARBA00022801"/>
    </source>
</evidence>
<dbReference type="PROSITE" id="PS51643">
    <property type="entry name" value="HD_CAS3"/>
    <property type="match status" value="1"/>
</dbReference>
<dbReference type="GO" id="GO:0003676">
    <property type="term" value="F:nucleic acid binding"/>
    <property type="evidence" value="ECO:0007669"/>
    <property type="project" value="InterPro"/>
</dbReference>
<evidence type="ECO:0000256" key="2">
    <source>
        <dbReference type="ARBA" id="ARBA00009046"/>
    </source>
</evidence>
<dbReference type="SUPFAM" id="SSF52540">
    <property type="entry name" value="P-loop containing nucleoside triphosphate hydrolases"/>
    <property type="match status" value="1"/>
</dbReference>